<organism evidence="1 2">
    <name type="scientific">Funneliformis caledonium</name>
    <dbReference type="NCBI Taxonomy" id="1117310"/>
    <lineage>
        <taxon>Eukaryota</taxon>
        <taxon>Fungi</taxon>
        <taxon>Fungi incertae sedis</taxon>
        <taxon>Mucoromycota</taxon>
        <taxon>Glomeromycotina</taxon>
        <taxon>Glomeromycetes</taxon>
        <taxon>Glomerales</taxon>
        <taxon>Glomeraceae</taxon>
        <taxon>Funneliformis</taxon>
    </lineage>
</organism>
<keyword evidence="2" id="KW-1185">Reference proteome</keyword>
<dbReference type="AlphaFoldDB" id="A0A9N9GVL7"/>
<proteinExistence type="predicted"/>
<dbReference type="EMBL" id="CAJVPQ010003799">
    <property type="protein sequence ID" value="CAG8637603.1"/>
    <property type="molecule type" value="Genomic_DNA"/>
</dbReference>
<reference evidence="1" key="1">
    <citation type="submission" date="2021-06" db="EMBL/GenBank/DDBJ databases">
        <authorList>
            <person name="Kallberg Y."/>
            <person name="Tangrot J."/>
            <person name="Rosling A."/>
        </authorList>
    </citation>
    <scope>NUCLEOTIDE SEQUENCE</scope>
    <source>
        <strain evidence="1">UK204</strain>
    </source>
</reference>
<sequence length="118" mass="13530">MDIFEFIVENINNPTCEFNRKLARLLQTFTLNGNLNVPQAGNPATRYNVLTYFRKPSRIKSTHLRGVLRVIVSQAAQQIQINDACVISRATEMLKKAITLNERQGYRILASHVNMKRI</sequence>
<dbReference type="Proteomes" id="UP000789570">
    <property type="component" value="Unassembled WGS sequence"/>
</dbReference>
<comment type="caution">
    <text evidence="1">The sequence shown here is derived from an EMBL/GenBank/DDBJ whole genome shotgun (WGS) entry which is preliminary data.</text>
</comment>
<dbReference type="OrthoDB" id="10411283at2759"/>
<accession>A0A9N9GVL7</accession>
<evidence type="ECO:0000313" key="1">
    <source>
        <dbReference type="EMBL" id="CAG8637603.1"/>
    </source>
</evidence>
<name>A0A9N9GVL7_9GLOM</name>
<gene>
    <name evidence="1" type="ORF">FCALED_LOCUS10395</name>
</gene>
<evidence type="ECO:0000313" key="2">
    <source>
        <dbReference type="Proteomes" id="UP000789570"/>
    </source>
</evidence>
<protein>
    <submittedName>
        <fullName evidence="1">1722_t:CDS:1</fullName>
    </submittedName>
</protein>